<dbReference type="Proteomes" id="UP000231134">
    <property type="component" value="Unassembled WGS sequence"/>
</dbReference>
<dbReference type="EMBL" id="PGEX01000001">
    <property type="protein sequence ID" value="PJJ40529.1"/>
    <property type="molecule type" value="Genomic_DNA"/>
</dbReference>
<protein>
    <submittedName>
        <fullName evidence="1">Uncharacterized protein</fullName>
    </submittedName>
</protein>
<sequence length="685" mass="77728">MKTFRILASVGSALSLCALFGCQSKPADKIVAQVGAEKIYQSDVDFLKRASRSFAEPGQEKAALENIIEARMIYQEAKKLVGEENPNIQQTMVNLQDRFLMRAFDEFYVSQNLCHTDAALQEYFDKNKALFAKDSCNRLSDCRENVAMQLYLKENSGTLQGYTKRLLDAQTISKVELAYVVSADTALVNKAFADLDSRKVPLADIQGLKRETLLSNSREGVMAVDSVREILFGKDSLAVGEVRLIQGPSTSVALKVLLRRAPDVLPEEGRDSVIAERFVMEFKNLMAGHSGDSLLQARYKYRLEPIRYPEVQKYYDAHAAEFNGAPLDSVTLEIESKISGGKDLPLDSNYVLATIDGKPFVTEKDVRGLYLELPERLRPQYPRRRRVQMISTWKLKALAARDAGLDKTDLFNKLQLMAKMSFYRKAFSDSLAKNGFFTPEDSLKTVFAKYGAAIFPNATLEQVSGDMGVFAQTPDKAFLYEYYREQDKLPKTENLDSIKVLVYKGAAAGFARSWFERFRREAFKKHPVSVIDKFYLPREDLFSTEDLQARADSMYANRNLSGAWLTWERIKDLSVDEEDSLYARSILELAKLDAERGKFVESEKEYAAFLAMWPESPFAEKAMFARGFQLRENLKKDTAALAVLTQFMEKYPKSDLRESVEWLIKDIQSGGKLSEELNRKISEQE</sequence>
<gene>
    <name evidence="1" type="ORF">BGX16_0456</name>
</gene>
<dbReference type="AlphaFoldDB" id="A0A2M9A4A8"/>
<dbReference type="InterPro" id="IPR011990">
    <property type="entry name" value="TPR-like_helical_dom_sf"/>
</dbReference>
<keyword evidence="2" id="KW-1185">Reference proteome</keyword>
<dbReference type="Gene3D" id="1.25.40.10">
    <property type="entry name" value="Tetratricopeptide repeat domain"/>
    <property type="match status" value="1"/>
</dbReference>
<reference evidence="1 2" key="1">
    <citation type="submission" date="2017-11" db="EMBL/GenBank/DDBJ databases">
        <title>Animal gut microbial communities from fecal samples from Wisconsin, USA.</title>
        <authorList>
            <person name="Neumann A."/>
        </authorList>
    </citation>
    <scope>NUCLEOTIDE SEQUENCE [LARGE SCALE GENOMIC DNA]</scope>
    <source>
        <strain evidence="1 2">UWS3</strain>
    </source>
</reference>
<accession>A0A2M9A4A8</accession>
<dbReference type="SUPFAM" id="SSF109998">
    <property type="entry name" value="Triger factor/SurA peptide-binding domain-like"/>
    <property type="match status" value="1"/>
</dbReference>
<organism evidence="1 2">
    <name type="scientific">Hallerella succinigenes</name>
    <dbReference type="NCBI Taxonomy" id="1896222"/>
    <lineage>
        <taxon>Bacteria</taxon>
        <taxon>Pseudomonadati</taxon>
        <taxon>Fibrobacterota</taxon>
        <taxon>Fibrobacteria</taxon>
        <taxon>Fibrobacterales</taxon>
        <taxon>Fibrobacteraceae</taxon>
        <taxon>Hallerella</taxon>
    </lineage>
</organism>
<dbReference type="PROSITE" id="PS51257">
    <property type="entry name" value="PROKAR_LIPOPROTEIN"/>
    <property type="match status" value="1"/>
</dbReference>
<evidence type="ECO:0000313" key="2">
    <source>
        <dbReference type="Proteomes" id="UP000231134"/>
    </source>
</evidence>
<name>A0A2M9A4A8_9BACT</name>
<dbReference type="RefSeq" id="WP_157797832.1">
    <property type="nucleotide sequence ID" value="NZ_PGEX01000001.1"/>
</dbReference>
<dbReference type="InterPro" id="IPR027304">
    <property type="entry name" value="Trigger_fact/SurA_dom_sf"/>
</dbReference>
<comment type="caution">
    <text evidence="1">The sequence shown here is derived from an EMBL/GenBank/DDBJ whole genome shotgun (WGS) entry which is preliminary data.</text>
</comment>
<dbReference type="OrthoDB" id="9813567at2"/>
<proteinExistence type="predicted"/>
<evidence type="ECO:0000313" key="1">
    <source>
        <dbReference type="EMBL" id="PJJ40529.1"/>
    </source>
</evidence>